<comment type="caution">
    <text evidence="2">The sequence shown here is derived from an EMBL/GenBank/DDBJ whole genome shotgun (WGS) entry which is preliminary data.</text>
</comment>
<name>A0ABS0TDT2_9FLAO</name>
<feature type="transmembrane region" description="Helical" evidence="1">
    <location>
        <begin position="372"/>
        <end position="392"/>
    </location>
</feature>
<reference evidence="2 3" key="1">
    <citation type="submission" date="2020-12" db="EMBL/GenBank/DDBJ databases">
        <title>Salegentibacter orientalis sp. nov., isolated from costal sediment.</title>
        <authorList>
            <person name="Lian F.-B."/>
        </authorList>
    </citation>
    <scope>NUCLEOTIDE SEQUENCE [LARGE SCALE GENOMIC DNA]</scope>
    <source>
        <strain evidence="2 3">F60176</strain>
    </source>
</reference>
<keyword evidence="2" id="KW-0328">Glycosyltransferase</keyword>
<keyword evidence="1" id="KW-0472">Membrane</keyword>
<dbReference type="Pfam" id="PF26314">
    <property type="entry name" value="MptA_B_family"/>
    <property type="match status" value="1"/>
</dbReference>
<dbReference type="EMBL" id="JAEHNY010000003">
    <property type="protein sequence ID" value="MBI6119205.1"/>
    <property type="molecule type" value="Genomic_DNA"/>
</dbReference>
<feature type="transmembrane region" description="Helical" evidence="1">
    <location>
        <begin position="279"/>
        <end position="297"/>
    </location>
</feature>
<accession>A0ABS0TDT2</accession>
<feature type="transmembrane region" description="Helical" evidence="1">
    <location>
        <begin position="12"/>
        <end position="28"/>
    </location>
</feature>
<dbReference type="RefSeq" id="WP_198637960.1">
    <property type="nucleotide sequence ID" value="NZ_JAEHNY010000003.1"/>
</dbReference>
<evidence type="ECO:0000256" key="1">
    <source>
        <dbReference type="SAM" id="Phobius"/>
    </source>
</evidence>
<feature type="transmembrane region" description="Helical" evidence="1">
    <location>
        <begin position="338"/>
        <end position="360"/>
    </location>
</feature>
<keyword evidence="1" id="KW-0812">Transmembrane</keyword>
<feature type="transmembrane region" description="Helical" evidence="1">
    <location>
        <begin position="34"/>
        <end position="52"/>
    </location>
</feature>
<feature type="transmembrane region" description="Helical" evidence="1">
    <location>
        <begin position="231"/>
        <end position="259"/>
    </location>
</feature>
<organism evidence="2 3">
    <name type="scientific">Salegentibacter maritimus</name>
    <dbReference type="NCBI Taxonomy" id="2794347"/>
    <lineage>
        <taxon>Bacteria</taxon>
        <taxon>Pseudomonadati</taxon>
        <taxon>Bacteroidota</taxon>
        <taxon>Flavobacteriia</taxon>
        <taxon>Flavobacteriales</taxon>
        <taxon>Flavobacteriaceae</taxon>
        <taxon>Salegentibacter</taxon>
    </lineage>
</organism>
<evidence type="ECO:0000313" key="2">
    <source>
        <dbReference type="EMBL" id="MBI6119205.1"/>
    </source>
</evidence>
<feature type="transmembrane region" description="Helical" evidence="1">
    <location>
        <begin position="430"/>
        <end position="449"/>
    </location>
</feature>
<feature type="transmembrane region" description="Helical" evidence="1">
    <location>
        <begin position="59"/>
        <end position="77"/>
    </location>
</feature>
<gene>
    <name evidence="2" type="ORF">I6U50_04120</name>
</gene>
<feature type="transmembrane region" description="Helical" evidence="1">
    <location>
        <begin position="404"/>
        <end position="424"/>
    </location>
</feature>
<evidence type="ECO:0000313" key="3">
    <source>
        <dbReference type="Proteomes" id="UP000635665"/>
    </source>
</evidence>
<keyword evidence="3" id="KW-1185">Reference proteome</keyword>
<keyword evidence="1" id="KW-1133">Transmembrane helix</keyword>
<dbReference type="GO" id="GO:0016757">
    <property type="term" value="F:glycosyltransferase activity"/>
    <property type="evidence" value="ECO:0007669"/>
    <property type="project" value="UniProtKB-KW"/>
</dbReference>
<keyword evidence="2" id="KW-0808">Transferase</keyword>
<sequence>MTDFLKHHKFSILLILTGVAFYGSFAYDLNRADFIKLVGLYTGLFFISFKLIQLEKTNFWMLAGAAIIFRLVFIAATPNLSQDFYRFIWDGQLILEGNNPYLSVPDNWKELLASLNLTKQKLIQGMGSLSAGNYTSYPPVNQLLFTISTFLGGKSILGSVIAMRFFIVLADLGTLYLGRKLLLKLNLPPYQIFWFILNPFIIIELTGNLHFEAVMLFFFTWAIYLLHHKKWIWSAVFLGISVSVKLLPLLFLPLLLNYFIRSKKIENSGIHALNFKKLLGYYFVVGLTVKFSFLPFISSEFISNFSASIALWFQKFEFNASIYYIIRWIGFQLKGYNIIATAGKMLPLVVTLILLGLAFFQRNNSTEKLLKTMLLAVSVYFFLSTTVHPWYIATPLLLSVFTRYRFALIWSFLVVLSYSAYNDAGFRENYWLIGIEYIVVIAVFMLEILKPKLLSRLPYYK</sequence>
<protein>
    <submittedName>
        <fullName evidence="2">Mannosyltransferase</fullName>
    </submittedName>
</protein>
<proteinExistence type="predicted"/>
<feature type="transmembrane region" description="Helical" evidence="1">
    <location>
        <begin position="190"/>
        <end position="211"/>
    </location>
</feature>
<dbReference type="Proteomes" id="UP000635665">
    <property type="component" value="Unassembled WGS sequence"/>
</dbReference>